<evidence type="ECO:0000313" key="4">
    <source>
        <dbReference type="EMBL" id="QOW60094.1"/>
    </source>
</evidence>
<keyword evidence="1" id="KW-0645">Protease</keyword>
<dbReference type="InterPro" id="IPR001539">
    <property type="entry name" value="Peptidase_U32"/>
</dbReference>
<dbReference type="AlphaFoldDB" id="A0A7S7AVX5"/>
<sequence>MELVSPAGNFEKLNYAWEYGADAAYIGLKNFSLRTKADNFFDDEYKNIEALKNEYKKRGLTKKLFCAINITFHNSDLKAFFAEADYFKKYPFDAFIVQDIGIASVLKKMFPDIPLHLSTQANCINYEAVKVYRSLGFSRIVLGREADLNDVAEIKQKVPEMQLECFAHGAMCIAYSGRCLVSAYLTNRSANAGSCSHSCRWNYKLLSSLKENSASFAVEESERAGEYFPIEEGENYTAMFSSKDLCMIDHLDKLKQAGADAIKIEGRMKSIYYTALTARSYRKQLDYLDGKITEAEAKPFVNELYNTAHREFATGFYFSSEEANKTTAGETKSPYMLAGTIGKKISSDEYEFISMNKINAGVELEYVGPDICSIKDNGYILLNPETKEKMDWVCHGHGCIIKTAQPVAEKFLVRCKV</sequence>
<dbReference type="RefSeq" id="WP_194075699.1">
    <property type="nucleotide sequence ID" value="NZ_CP061839.1"/>
</dbReference>
<evidence type="ECO:0000313" key="5">
    <source>
        <dbReference type="Proteomes" id="UP000593915"/>
    </source>
</evidence>
<accession>A0A7S7AVX5</accession>
<evidence type="ECO:0000256" key="1">
    <source>
        <dbReference type="ARBA" id="ARBA00022670"/>
    </source>
</evidence>
<protein>
    <submittedName>
        <fullName evidence="4">U32 family peptidase</fullName>
    </submittedName>
</protein>
<reference evidence="4 5" key="1">
    <citation type="submission" date="2020-09" db="EMBL/GenBank/DDBJ databases">
        <title>Characterization of Treponema spp. from bovine digital dermatitis in Korea.</title>
        <authorList>
            <person name="Espiritu H.M."/>
            <person name="Cho Y.I."/>
            <person name="Mamuad L."/>
        </authorList>
    </citation>
    <scope>NUCLEOTIDE SEQUENCE [LARGE SCALE GENOMIC DNA]</scope>
    <source>
        <strain evidence="4 5">KS1</strain>
    </source>
</reference>
<organism evidence="4 5">
    <name type="scientific">Treponema pedis</name>
    <dbReference type="NCBI Taxonomy" id="409322"/>
    <lineage>
        <taxon>Bacteria</taxon>
        <taxon>Pseudomonadati</taxon>
        <taxon>Spirochaetota</taxon>
        <taxon>Spirochaetia</taxon>
        <taxon>Spirochaetales</taxon>
        <taxon>Treponemataceae</taxon>
        <taxon>Treponema</taxon>
    </lineage>
</organism>
<comment type="similarity">
    <text evidence="3">Belongs to the peptidase U32 family.</text>
</comment>
<dbReference type="PANTHER" id="PTHR30217">
    <property type="entry name" value="PEPTIDASE U32 FAMILY"/>
    <property type="match status" value="1"/>
</dbReference>
<dbReference type="PANTHER" id="PTHR30217:SF6">
    <property type="entry name" value="TRNA HYDROXYLATION PROTEIN P"/>
    <property type="match status" value="1"/>
</dbReference>
<dbReference type="GO" id="GO:0008233">
    <property type="term" value="F:peptidase activity"/>
    <property type="evidence" value="ECO:0007669"/>
    <property type="project" value="UniProtKB-KW"/>
</dbReference>
<dbReference type="PROSITE" id="PS01276">
    <property type="entry name" value="PEPTIDASE_U32"/>
    <property type="match status" value="1"/>
</dbReference>
<dbReference type="Proteomes" id="UP000593915">
    <property type="component" value="Chromosome"/>
</dbReference>
<dbReference type="EMBL" id="CP061839">
    <property type="protein sequence ID" value="QOW60094.1"/>
    <property type="molecule type" value="Genomic_DNA"/>
</dbReference>
<gene>
    <name evidence="4" type="ORF">IFE08_09590</name>
</gene>
<dbReference type="GO" id="GO:0006508">
    <property type="term" value="P:proteolysis"/>
    <property type="evidence" value="ECO:0007669"/>
    <property type="project" value="UniProtKB-KW"/>
</dbReference>
<dbReference type="InterPro" id="IPR051454">
    <property type="entry name" value="RNA/ubiquinone_mod_enzymes"/>
</dbReference>
<keyword evidence="2" id="KW-0378">Hydrolase</keyword>
<name>A0A7S7AVX5_9SPIR</name>
<proteinExistence type="inferred from homology"/>
<evidence type="ECO:0000256" key="3">
    <source>
        <dbReference type="ARBA" id="ARBA00038374"/>
    </source>
</evidence>
<evidence type="ECO:0000256" key="2">
    <source>
        <dbReference type="ARBA" id="ARBA00022801"/>
    </source>
</evidence>
<dbReference type="Pfam" id="PF01136">
    <property type="entry name" value="Peptidase_U32"/>
    <property type="match status" value="1"/>
</dbReference>